<gene>
    <name evidence="1" type="ORF">ESN35_01390</name>
</gene>
<name>A0A4P6DQP3_9BIFI</name>
<proteinExistence type="predicted"/>
<dbReference type="KEGG" id="bgx:ESN35_01390"/>
<reference evidence="1 2" key="1">
    <citation type="submission" date="2019-01" db="EMBL/GenBank/DDBJ databases">
        <title>Complete genome sequence of Bifidobacterium gallinarum CACC 514.</title>
        <authorList>
            <person name="Jung M."/>
        </authorList>
    </citation>
    <scope>NUCLEOTIDE SEQUENCE [LARGE SCALE GENOMIC DNA]</scope>
    <source>
        <strain evidence="1 2">CACC 514</strain>
    </source>
</reference>
<evidence type="ECO:0000313" key="2">
    <source>
        <dbReference type="Proteomes" id="UP000293589"/>
    </source>
</evidence>
<organism evidence="1 2">
    <name type="scientific">Bifidobacterium pullorum subsp. gallinarum</name>
    <dbReference type="NCBI Taxonomy" id="78344"/>
    <lineage>
        <taxon>Bacteria</taxon>
        <taxon>Bacillati</taxon>
        <taxon>Actinomycetota</taxon>
        <taxon>Actinomycetes</taxon>
        <taxon>Bifidobacteriales</taxon>
        <taxon>Bifidobacteriaceae</taxon>
        <taxon>Bifidobacterium</taxon>
    </lineage>
</organism>
<dbReference type="RefSeq" id="WP_129236779.1">
    <property type="nucleotide sequence ID" value="NZ_CP035464.1"/>
</dbReference>
<dbReference type="EMBL" id="CP035464">
    <property type="protein sequence ID" value="QAY32241.1"/>
    <property type="molecule type" value="Genomic_DNA"/>
</dbReference>
<dbReference type="AlphaFoldDB" id="A0A4P6DQP3"/>
<accession>A0A4P6DQP3</accession>
<evidence type="ECO:0000313" key="1">
    <source>
        <dbReference type="EMBL" id="QAY32241.1"/>
    </source>
</evidence>
<dbReference type="Proteomes" id="UP000293589">
    <property type="component" value="Chromosome"/>
</dbReference>
<sequence length="144" mass="15186">MTVTGDGGKAIEQSTFVCRDADDYDETGGRVDWIRATFAVWKRPQVTGGAPRVCVCDIGDDVDPFVGVGVQPDPFVVGRVIGLLDCEVSPKYGRSVGLCGYSGLSVDLVCDGAVLPDLYGLAVEWPSGTTGLPPTIRQGRCISC</sequence>
<protein>
    <submittedName>
        <fullName evidence="1">Uncharacterized protein</fullName>
    </submittedName>
</protein>